<dbReference type="EMBL" id="JRKL02001932">
    <property type="protein sequence ID" value="KAF3961254.1"/>
    <property type="molecule type" value="Genomic_DNA"/>
</dbReference>
<feature type="domain" description="Methyltransferase type 11" evidence="1">
    <location>
        <begin position="1"/>
        <end position="40"/>
    </location>
</feature>
<dbReference type="SUPFAM" id="SSF53335">
    <property type="entry name" value="S-adenosyl-L-methionine-dependent methyltransferases"/>
    <property type="match status" value="1"/>
</dbReference>
<evidence type="ECO:0000313" key="2">
    <source>
        <dbReference type="EMBL" id="KAF3961254.1"/>
    </source>
</evidence>
<accession>A0A8J4R789</accession>
<sequence>MPVESSSFETVICICRSVEFPTDRLFEEILRVLKPGGTILVHKNPQSTVGETDKITLLLSASDYWRVS</sequence>
<proteinExistence type="predicted"/>
<dbReference type="Gene3D" id="3.40.50.150">
    <property type="entry name" value="Vaccinia Virus protein VP39"/>
    <property type="match status" value="1"/>
</dbReference>
<comment type="caution">
    <text evidence="2">The sequence shown here is derived from an EMBL/GenBank/DDBJ whole genome shotgun (WGS) entry which is preliminary data.</text>
</comment>
<protein>
    <recommendedName>
        <fullName evidence="1">Methyltransferase type 11 domain-containing protein</fullName>
    </recommendedName>
</protein>
<evidence type="ECO:0000313" key="3">
    <source>
        <dbReference type="Proteomes" id="UP000737018"/>
    </source>
</evidence>
<evidence type="ECO:0000259" key="1">
    <source>
        <dbReference type="Pfam" id="PF08241"/>
    </source>
</evidence>
<dbReference type="GO" id="GO:0008757">
    <property type="term" value="F:S-adenosylmethionine-dependent methyltransferase activity"/>
    <property type="evidence" value="ECO:0007669"/>
    <property type="project" value="InterPro"/>
</dbReference>
<dbReference type="OrthoDB" id="311633at2759"/>
<organism evidence="2 3">
    <name type="scientific">Castanea mollissima</name>
    <name type="common">Chinese chestnut</name>
    <dbReference type="NCBI Taxonomy" id="60419"/>
    <lineage>
        <taxon>Eukaryota</taxon>
        <taxon>Viridiplantae</taxon>
        <taxon>Streptophyta</taxon>
        <taxon>Embryophyta</taxon>
        <taxon>Tracheophyta</taxon>
        <taxon>Spermatophyta</taxon>
        <taxon>Magnoliopsida</taxon>
        <taxon>eudicotyledons</taxon>
        <taxon>Gunneridae</taxon>
        <taxon>Pentapetalae</taxon>
        <taxon>rosids</taxon>
        <taxon>fabids</taxon>
        <taxon>Fagales</taxon>
        <taxon>Fagaceae</taxon>
        <taxon>Castanea</taxon>
    </lineage>
</organism>
<keyword evidence="3" id="KW-1185">Reference proteome</keyword>
<dbReference type="AlphaFoldDB" id="A0A8J4R789"/>
<dbReference type="Proteomes" id="UP000737018">
    <property type="component" value="Unassembled WGS sequence"/>
</dbReference>
<dbReference type="InterPro" id="IPR013216">
    <property type="entry name" value="Methyltransf_11"/>
</dbReference>
<name>A0A8J4R789_9ROSI</name>
<dbReference type="InterPro" id="IPR029063">
    <property type="entry name" value="SAM-dependent_MTases_sf"/>
</dbReference>
<dbReference type="Pfam" id="PF08241">
    <property type="entry name" value="Methyltransf_11"/>
    <property type="match status" value="1"/>
</dbReference>
<gene>
    <name evidence="2" type="ORF">CMV_014112</name>
</gene>
<reference evidence="2" key="1">
    <citation type="submission" date="2020-03" db="EMBL/GenBank/DDBJ databases">
        <title>Castanea mollissima Vanexum genome sequencing.</title>
        <authorList>
            <person name="Staton M."/>
        </authorList>
    </citation>
    <scope>NUCLEOTIDE SEQUENCE</scope>
    <source>
        <tissue evidence="2">Leaf</tissue>
    </source>
</reference>